<protein>
    <recommendedName>
        <fullName evidence="1">Cupin type-2 domain-containing protein</fullName>
    </recommendedName>
</protein>
<organism evidence="2">
    <name type="scientific">hydrothermal vent metagenome</name>
    <dbReference type="NCBI Taxonomy" id="652676"/>
    <lineage>
        <taxon>unclassified sequences</taxon>
        <taxon>metagenomes</taxon>
        <taxon>ecological metagenomes</taxon>
    </lineage>
</organism>
<dbReference type="InterPro" id="IPR014710">
    <property type="entry name" value="RmlC-like_jellyroll"/>
</dbReference>
<accession>A0A3B0WKK2</accession>
<dbReference type="SUPFAM" id="SSF51182">
    <property type="entry name" value="RmlC-like cupins"/>
    <property type="match status" value="1"/>
</dbReference>
<dbReference type="EMBL" id="UOFF01000246">
    <property type="protein sequence ID" value="VAW56548.1"/>
    <property type="molecule type" value="Genomic_DNA"/>
</dbReference>
<evidence type="ECO:0000313" key="2">
    <source>
        <dbReference type="EMBL" id="VAW56548.1"/>
    </source>
</evidence>
<dbReference type="InterPro" id="IPR013096">
    <property type="entry name" value="Cupin_2"/>
</dbReference>
<dbReference type="AlphaFoldDB" id="A0A3B0WKK2"/>
<dbReference type="Pfam" id="PF07883">
    <property type="entry name" value="Cupin_2"/>
    <property type="match status" value="1"/>
</dbReference>
<sequence length="104" mass="11701">MENPNKPVRCLAMLVHNEDTRVAEFEIEPKTEGEAHYHTSVSEYCVCLRGQFQVKTSGSSAHSFRPGERTKIQAGVTHQIINTGTVPWRYLVVQYGGAYDFVTV</sequence>
<dbReference type="InterPro" id="IPR011051">
    <property type="entry name" value="RmlC_Cupin_sf"/>
</dbReference>
<reference evidence="2" key="1">
    <citation type="submission" date="2018-06" db="EMBL/GenBank/DDBJ databases">
        <authorList>
            <person name="Zhirakovskaya E."/>
        </authorList>
    </citation>
    <scope>NUCLEOTIDE SEQUENCE</scope>
</reference>
<evidence type="ECO:0000259" key="1">
    <source>
        <dbReference type="Pfam" id="PF07883"/>
    </source>
</evidence>
<name>A0A3B0WKK2_9ZZZZ</name>
<dbReference type="CDD" id="cd02208">
    <property type="entry name" value="cupin_RmlC-like"/>
    <property type="match status" value="1"/>
</dbReference>
<proteinExistence type="predicted"/>
<gene>
    <name evidence="2" type="ORF">MNBD_GAMMA07-365</name>
</gene>
<feature type="domain" description="Cupin type-2" evidence="1">
    <location>
        <begin position="24"/>
        <end position="93"/>
    </location>
</feature>
<dbReference type="Gene3D" id="2.60.120.10">
    <property type="entry name" value="Jelly Rolls"/>
    <property type="match status" value="1"/>
</dbReference>